<feature type="domain" description="Malonyl-CoA:ACP transacylase (MAT)" evidence="3">
    <location>
        <begin position="84"/>
        <end position="373"/>
    </location>
</feature>
<dbReference type="Gene3D" id="3.40.366.10">
    <property type="entry name" value="Malonyl-Coenzyme A Acyl Carrier Protein, domain 2"/>
    <property type="match status" value="1"/>
</dbReference>
<dbReference type="PANTHER" id="PTHR43775:SF37">
    <property type="entry name" value="SI:DKEY-61P9.11"/>
    <property type="match status" value="1"/>
</dbReference>
<keyword evidence="4" id="KW-0808">Transferase</keyword>
<comment type="caution">
    <text evidence="4">The sequence shown here is derived from an EMBL/GenBank/DDBJ whole genome shotgun (WGS) entry which is preliminary data.</text>
</comment>
<dbReference type="SUPFAM" id="SSF55048">
    <property type="entry name" value="Probable ACP-binding domain of malonyl-CoA ACP transacylase"/>
    <property type="match status" value="1"/>
</dbReference>
<evidence type="ECO:0000313" key="4">
    <source>
        <dbReference type="EMBL" id="MFC3455050.1"/>
    </source>
</evidence>
<dbReference type="Proteomes" id="UP001595645">
    <property type="component" value="Unassembled WGS sequence"/>
</dbReference>
<name>A0ABV7PAI1_9PSEU</name>
<reference evidence="5" key="1">
    <citation type="journal article" date="2019" name="Int. J. Syst. Evol. Microbiol.">
        <title>The Global Catalogue of Microorganisms (GCM) 10K type strain sequencing project: providing services to taxonomists for standard genome sequencing and annotation.</title>
        <authorList>
            <consortium name="The Broad Institute Genomics Platform"/>
            <consortium name="The Broad Institute Genome Sequencing Center for Infectious Disease"/>
            <person name="Wu L."/>
            <person name="Ma J."/>
        </authorList>
    </citation>
    <scope>NUCLEOTIDE SEQUENCE [LARGE SCALE GENOMIC DNA]</scope>
    <source>
        <strain evidence="5">CGMCC 4.7676</strain>
    </source>
</reference>
<dbReference type="RefSeq" id="WP_378245113.1">
    <property type="nucleotide sequence ID" value="NZ_JBHRWK010000079.1"/>
</dbReference>
<dbReference type="SMART" id="SM00827">
    <property type="entry name" value="PKS_AT"/>
    <property type="match status" value="1"/>
</dbReference>
<evidence type="ECO:0000313" key="5">
    <source>
        <dbReference type="Proteomes" id="UP001595645"/>
    </source>
</evidence>
<protein>
    <submittedName>
        <fullName evidence="4">Acyltransferase domain-containing protein</fullName>
    </submittedName>
</protein>
<evidence type="ECO:0000256" key="2">
    <source>
        <dbReference type="ARBA" id="ARBA00022553"/>
    </source>
</evidence>
<dbReference type="InterPro" id="IPR050091">
    <property type="entry name" value="PKS_NRPS_Biosynth_Enz"/>
</dbReference>
<dbReference type="InterPro" id="IPR016035">
    <property type="entry name" value="Acyl_Trfase/lysoPLipase"/>
</dbReference>
<dbReference type="InterPro" id="IPR001227">
    <property type="entry name" value="Ac_transferase_dom_sf"/>
</dbReference>
<accession>A0ABV7PAI1</accession>
<keyword evidence="1" id="KW-0596">Phosphopantetheine</keyword>
<dbReference type="SUPFAM" id="SSF52151">
    <property type="entry name" value="FabD/lysophospholipase-like"/>
    <property type="match status" value="1"/>
</dbReference>
<dbReference type="GO" id="GO:0016746">
    <property type="term" value="F:acyltransferase activity"/>
    <property type="evidence" value="ECO:0007669"/>
    <property type="project" value="UniProtKB-KW"/>
</dbReference>
<dbReference type="InterPro" id="IPR016036">
    <property type="entry name" value="Malonyl_transacylase_ACP-bd"/>
</dbReference>
<organism evidence="4 5">
    <name type="scientific">Amycolatopsis speibonae</name>
    <dbReference type="NCBI Taxonomy" id="1450224"/>
    <lineage>
        <taxon>Bacteria</taxon>
        <taxon>Bacillati</taxon>
        <taxon>Actinomycetota</taxon>
        <taxon>Actinomycetes</taxon>
        <taxon>Pseudonocardiales</taxon>
        <taxon>Pseudonocardiaceae</taxon>
        <taxon>Amycolatopsis</taxon>
    </lineage>
</organism>
<keyword evidence="4" id="KW-0012">Acyltransferase</keyword>
<dbReference type="Pfam" id="PF00698">
    <property type="entry name" value="Acyl_transf_1"/>
    <property type="match status" value="1"/>
</dbReference>
<gene>
    <name evidence="4" type="ORF">ACFOSH_36925</name>
</gene>
<dbReference type="EMBL" id="JBHRWK010000079">
    <property type="protein sequence ID" value="MFC3455050.1"/>
    <property type="molecule type" value="Genomic_DNA"/>
</dbReference>
<evidence type="ECO:0000256" key="1">
    <source>
        <dbReference type="ARBA" id="ARBA00022450"/>
    </source>
</evidence>
<proteinExistence type="predicted"/>
<evidence type="ECO:0000259" key="3">
    <source>
        <dbReference type="SMART" id="SM00827"/>
    </source>
</evidence>
<dbReference type="InterPro" id="IPR014043">
    <property type="entry name" value="Acyl_transferase_dom"/>
</dbReference>
<keyword evidence="5" id="KW-1185">Reference proteome</keyword>
<sequence length="400" mass="41453">MFFPLSADSRALLAAEAAALADRTDPLPALAKELADRRHGPWRAVVVGQDRDSVTGRLRAVAAGEPSSGAATGEVVTTGNAVWVFSGHGSQWTGMGRALLDGEPAFAAEIGRLAPLIAAEAGFSLHDALSGTAEGIEQVQPSLFAMQLGLAAAWRAHGAEPAAVIGHSMGETAAAVVAGALSTADGVAVICRRSRLMRRVAGTGAMAMVALPWDTVDAELADVPEVTVAAHSGPTSTVVAGGRDRVRTLVERWAARDLMAKLVPVEVASHSPLVEPILADLGTELSGLRPAPARVPVYSTVLPDPKSPAAFDAAYWTANLRRPVRFSAAVQAALDDGHRAFVEISPHPLLAHALRENAGDREAAVLSSIRRGGDALLRFRTQVGALHCAGAPVSFRPPAA</sequence>
<dbReference type="Gene3D" id="3.30.70.250">
    <property type="entry name" value="Malonyl-CoA ACP transacylase, ACP-binding"/>
    <property type="match status" value="1"/>
</dbReference>
<keyword evidence="2" id="KW-0597">Phosphoprotein</keyword>
<dbReference type="PANTHER" id="PTHR43775">
    <property type="entry name" value="FATTY ACID SYNTHASE"/>
    <property type="match status" value="1"/>
</dbReference>